<dbReference type="Pfam" id="PF16571">
    <property type="entry name" value="FBP_C"/>
    <property type="match status" value="1"/>
</dbReference>
<name>A0A511J828_9CELL</name>
<dbReference type="Proteomes" id="UP000321720">
    <property type="component" value="Unassembled WGS sequence"/>
</dbReference>
<comment type="caution">
    <text evidence="3">The sequence shown here is derived from an EMBL/GenBank/DDBJ whole genome shotgun (WGS) entry which is preliminary data.</text>
</comment>
<dbReference type="EMBL" id="BJWG01000002">
    <property type="protein sequence ID" value="GEL94157.1"/>
    <property type="molecule type" value="Genomic_DNA"/>
</dbReference>
<dbReference type="InterPro" id="IPR032330">
    <property type="entry name" value="EF-G-binding_C"/>
</dbReference>
<keyword evidence="4" id="KW-1185">Reference proteome</keyword>
<evidence type="ECO:0000313" key="4">
    <source>
        <dbReference type="Proteomes" id="UP000321720"/>
    </source>
</evidence>
<evidence type="ECO:0000259" key="2">
    <source>
        <dbReference type="Pfam" id="PF16571"/>
    </source>
</evidence>
<dbReference type="AlphaFoldDB" id="A0A511J828"/>
<organism evidence="3 4">
    <name type="scientific">Cellulomonas composti</name>
    <dbReference type="NCBI Taxonomy" id="266130"/>
    <lineage>
        <taxon>Bacteria</taxon>
        <taxon>Bacillati</taxon>
        <taxon>Actinomycetota</taxon>
        <taxon>Actinomycetes</taxon>
        <taxon>Micrococcales</taxon>
        <taxon>Cellulomonadaceae</taxon>
        <taxon>Cellulomonas</taxon>
    </lineage>
</organism>
<sequence length="189" mass="21067">MVRAAWGAAGTRPMTPSDDRGPMEPLTEKQLRASFVNASRREATNAVLPDLDAMDWERLDYLGWRDRKAPLVAYAIVPLDGEPTGVLLRSTDAKERVRRRAVCAWCEDVVVTDDVSLYVARRAGASGRRGNTVGTLICTHFTCSANVRRPPTRTEAGNDDETRQILVARRIEGLRERSARFVTEALRDV</sequence>
<proteinExistence type="predicted"/>
<reference evidence="3 4" key="1">
    <citation type="submission" date="2019-07" db="EMBL/GenBank/DDBJ databases">
        <title>Whole genome shotgun sequence of Cellulomonas composti NBRC 100758.</title>
        <authorList>
            <person name="Hosoyama A."/>
            <person name="Uohara A."/>
            <person name="Ohji S."/>
            <person name="Ichikawa N."/>
        </authorList>
    </citation>
    <scope>NUCLEOTIDE SEQUENCE [LARGE SCALE GENOMIC DNA]</scope>
    <source>
        <strain evidence="3 4">NBRC 100758</strain>
    </source>
</reference>
<evidence type="ECO:0000256" key="1">
    <source>
        <dbReference type="SAM" id="MobiDB-lite"/>
    </source>
</evidence>
<evidence type="ECO:0000313" key="3">
    <source>
        <dbReference type="EMBL" id="GEL94157.1"/>
    </source>
</evidence>
<feature type="region of interest" description="Disordered" evidence="1">
    <location>
        <begin position="1"/>
        <end position="25"/>
    </location>
</feature>
<protein>
    <recommendedName>
        <fullName evidence="2">Elongation factor G-binding protein C-terminal treble-clef zinc-finger domain-containing protein</fullName>
    </recommendedName>
</protein>
<feature type="domain" description="Elongation factor G-binding protein C-terminal treble-clef zinc-finger" evidence="2">
    <location>
        <begin position="30"/>
        <end position="184"/>
    </location>
</feature>
<accession>A0A511J828</accession>
<gene>
    <name evidence="3" type="ORF">CCO02nite_08150</name>
</gene>